<organism evidence="2 3">
    <name type="scientific">Sinanodonta woodiana</name>
    <name type="common">Chinese pond mussel</name>
    <name type="synonym">Anodonta woodiana</name>
    <dbReference type="NCBI Taxonomy" id="1069815"/>
    <lineage>
        <taxon>Eukaryota</taxon>
        <taxon>Metazoa</taxon>
        <taxon>Spiralia</taxon>
        <taxon>Lophotrochozoa</taxon>
        <taxon>Mollusca</taxon>
        <taxon>Bivalvia</taxon>
        <taxon>Autobranchia</taxon>
        <taxon>Heteroconchia</taxon>
        <taxon>Palaeoheterodonta</taxon>
        <taxon>Unionida</taxon>
        <taxon>Unionoidea</taxon>
        <taxon>Unionidae</taxon>
        <taxon>Unioninae</taxon>
        <taxon>Sinanodonta</taxon>
    </lineage>
</organism>
<proteinExistence type="predicted"/>
<evidence type="ECO:0000313" key="3">
    <source>
        <dbReference type="Proteomes" id="UP001634394"/>
    </source>
</evidence>
<feature type="region of interest" description="Disordered" evidence="1">
    <location>
        <begin position="80"/>
        <end position="101"/>
    </location>
</feature>
<gene>
    <name evidence="2" type="ORF">ACJMK2_044473</name>
</gene>
<name>A0ABD3W205_SINWO</name>
<reference evidence="2 3" key="1">
    <citation type="submission" date="2024-11" db="EMBL/GenBank/DDBJ databases">
        <title>Chromosome-level genome assembly of the freshwater bivalve Anodonta woodiana.</title>
        <authorList>
            <person name="Chen X."/>
        </authorList>
    </citation>
    <scope>NUCLEOTIDE SEQUENCE [LARGE SCALE GENOMIC DNA]</scope>
    <source>
        <strain evidence="2">MN2024</strain>
        <tissue evidence="2">Gills</tissue>
    </source>
</reference>
<dbReference type="AlphaFoldDB" id="A0ABD3W205"/>
<feature type="region of interest" description="Disordered" evidence="1">
    <location>
        <begin position="32"/>
        <end position="55"/>
    </location>
</feature>
<dbReference type="Proteomes" id="UP001634394">
    <property type="component" value="Unassembled WGS sequence"/>
</dbReference>
<comment type="caution">
    <text evidence="2">The sequence shown here is derived from an EMBL/GenBank/DDBJ whole genome shotgun (WGS) entry which is preliminary data.</text>
</comment>
<keyword evidence="3" id="KW-1185">Reference proteome</keyword>
<accession>A0ABD3W205</accession>
<dbReference type="EMBL" id="JBJQND010000009">
    <property type="protein sequence ID" value="KAL3867258.1"/>
    <property type="molecule type" value="Genomic_DNA"/>
</dbReference>
<protein>
    <submittedName>
        <fullName evidence="2">Uncharacterized protein</fullName>
    </submittedName>
</protein>
<sequence length="101" mass="11383">MRYDVRILCAIRISQQLIHPLERLQRTKRTQNSLVPIDSGTPSQYPKFPRQTRRRPTLILRTRTGSVKCLTLLGFTCQGSYDSSSLGKKSTSATLTVESDG</sequence>
<evidence type="ECO:0000313" key="2">
    <source>
        <dbReference type="EMBL" id="KAL3867258.1"/>
    </source>
</evidence>
<feature type="compositionally biased region" description="Polar residues" evidence="1">
    <location>
        <begin position="32"/>
        <end position="44"/>
    </location>
</feature>
<evidence type="ECO:0000256" key="1">
    <source>
        <dbReference type="SAM" id="MobiDB-lite"/>
    </source>
</evidence>